<sequence length="220" mass="23606">MKKNKFLILGIVFFALAGVMLAGMAAESMRNAEHYSIAYSLLPAVLFAALGAWMMAKIKMPPKKKAEQAGKRRRRKTYRGLKVVGGLPVPEGASCIASFDGITLVIAAGGAQYHLDASKLRSIELSKDIDRRVYSEGSLTGGLIGGALFGLAGAVIGSAPRKRIETQVLRGAVIGYEDIDAAAGLAYIVLSDRKTNAACSRKLVKRLKPYVKTKHAVYHL</sequence>
<dbReference type="RefSeq" id="WP_353423205.1">
    <property type="nucleotide sequence ID" value="NZ_CP117826.1"/>
</dbReference>
<protein>
    <submittedName>
        <fullName evidence="2">Uncharacterized protein</fullName>
    </submittedName>
</protein>
<feature type="transmembrane region" description="Helical" evidence="1">
    <location>
        <begin position="35"/>
        <end position="56"/>
    </location>
</feature>
<name>A0AAU8A7C5_9FIRM</name>
<evidence type="ECO:0000256" key="1">
    <source>
        <dbReference type="SAM" id="Phobius"/>
    </source>
</evidence>
<keyword evidence="1" id="KW-0472">Membrane</keyword>
<dbReference type="EMBL" id="CP117826">
    <property type="protein sequence ID" value="XCC61860.1"/>
    <property type="molecule type" value="Genomic_DNA"/>
</dbReference>
<reference evidence="2" key="1">
    <citation type="submission" date="2023-02" db="EMBL/GenBank/DDBJ databases">
        <title>Gut commensal Christensenella minuta modulates host metabolism via a new class of secondary bile acids.</title>
        <authorList>
            <person name="Liu C."/>
        </authorList>
    </citation>
    <scope>NUCLEOTIDE SEQUENCE</scope>
    <source>
        <strain evidence="2">CA70</strain>
    </source>
</reference>
<evidence type="ECO:0000313" key="2">
    <source>
        <dbReference type="EMBL" id="XCC61860.1"/>
    </source>
</evidence>
<keyword evidence="1" id="KW-0812">Transmembrane</keyword>
<dbReference type="AlphaFoldDB" id="A0AAU8A7C5"/>
<accession>A0AAU8A7C5</accession>
<proteinExistence type="predicted"/>
<gene>
    <name evidence="2" type="ORF">PUP29_10025</name>
</gene>
<keyword evidence="1" id="KW-1133">Transmembrane helix</keyword>
<organism evidence="2">
    <name type="scientific">Christensenella massiliensis</name>
    <dbReference type="NCBI Taxonomy" id="1805714"/>
    <lineage>
        <taxon>Bacteria</taxon>
        <taxon>Bacillati</taxon>
        <taxon>Bacillota</taxon>
        <taxon>Clostridia</taxon>
        <taxon>Christensenellales</taxon>
        <taxon>Christensenellaceae</taxon>
        <taxon>Christensenella</taxon>
    </lineage>
</organism>